<accession>A0A401V344</accession>
<dbReference type="Gene3D" id="3.30.1490.480">
    <property type="entry name" value="Endolytic murein transglycosylase"/>
    <property type="match status" value="1"/>
</dbReference>
<protein>
    <recommendedName>
        <fullName evidence="7">Endolytic murein transglycosylase</fullName>
        <ecNumber evidence="7">4.2.2.29</ecNumber>
    </recommendedName>
    <alternativeName>
        <fullName evidence="7">Peptidoglycan lytic transglycosylase</fullName>
    </alternativeName>
    <alternativeName>
        <fullName evidence="7">Peptidoglycan polymerization terminase</fullName>
    </alternativeName>
</protein>
<dbReference type="InterPro" id="IPR003770">
    <property type="entry name" value="MLTG-like"/>
</dbReference>
<evidence type="ECO:0000313" key="10">
    <source>
        <dbReference type="Proteomes" id="UP000288246"/>
    </source>
</evidence>
<evidence type="ECO:0000256" key="2">
    <source>
        <dbReference type="ARBA" id="ARBA00022692"/>
    </source>
</evidence>
<evidence type="ECO:0000256" key="5">
    <source>
        <dbReference type="ARBA" id="ARBA00023239"/>
    </source>
</evidence>
<comment type="similarity">
    <text evidence="7">Belongs to the transglycosylase MltG family.</text>
</comment>
<dbReference type="NCBIfam" id="TIGR00247">
    <property type="entry name" value="endolytic transglycosylase MltG"/>
    <property type="match status" value="1"/>
</dbReference>
<dbReference type="GO" id="GO:0009252">
    <property type="term" value="P:peptidoglycan biosynthetic process"/>
    <property type="evidence" value="ECO:0007669"/>
    <property type="project" value="UniProtKB-UniRule"/>
</dbReference>
<evidence type="ECO:0000256" key="1">
    <source>
        <dbReference type="ARBA" id="ARBA00022475"/>
    </source>
</evidence>
<reference evidence="9 10" key="1">
    <citation type="submission" date="2018-11" db="EMBL/GenBank/DDBJ databases">
        <title>Draft genome sequence of Cellulomonas takizawaensis strain TKZ-21.</title>
        <authorList>
            <person name="Yamamura H."/>
            <person name="Hayashi T."/>
            <person name="Hamada M."/>
            <person name="Serisawa Y."/>
            <person name="Matsuyama K."/>
            <person name="Nakagawa Y."/>
            <person name="Otoguro M."/>
            <person name="Yanagida F."/>
            <person name="Hayakawa M."/>
        </authorList>
    </citation>
    <scope>NUCLEOTIDE SEQUENCE [LARGE SCALE GENOMIC DNA]</scope>
    <source>
        <strain evidence="9 10">TKZ-21</strain>
    </source>
</reference>
<comment type="caution">
    <text evidence="9">The sequence shown here is derived from an EMBL/GenBank/DDBJ whole genome shotgun (WGS) entry which is preliminary data.</text>
</comment>
<evidence type="ECO:0000256" key="7">
    <source>
        <dbReference type="HAMAP-Rule" id="MF_02065"/>
    </source>
</evidence>
<feature type="region of interest" description="Disordered" evidence="8">
    <location>
        <begin position="1"/>
        <end position="51"/>
    </location>
</feature>
<evidence type="ECO:0000256" key="3">
    <source>
        <dbReference type="ARBA" id="ARBA00022989"/>
    </source>
</evidence>
<feature type="site" description="Important for catalytic activity" evidence="7">
    <location>
        <position position="278"/>
    </location>
</feature>
<dbReference type="GO" id="GO:0008932">
    <property type="term" value="F:lytic endotransglycosylase activity"/>
    <property type="evidence" value="ECO:0007669"/>
    <property type="project" value="UniProtKB-UniRule"/>
</dbReference>
<dbReference type="Pfam" id="PF02618">
    <property type="entry name" value="YceG"/>
    <property type="match status" value="1"/>
</dbReference>
<comment type="function">
    <text evidence="7">Functions as a peptidoglycan terminase that cleaves nascent peptidoglycan strands endolytically to terminate their elongation.</text>
</comment>
<feature type="transmembrane region" description="Helical" evidence="7">
    <location>
        <begin position="58"/>
        <end position="76"/>
    </location>
</feature>
<evidence type="ECO:0000256" key="4">
    <source>
        <dbReference type="ARBA" id="ARBA00023136"/>
    </source>
</evidence>
<evidence type="ECO:0000256" key="8">
    <source>
        <dbReference type="SAM" id="MobiDB-lite"/>
    </source>
</evidence>
<dbReference type="EMBL" id="BHYL01000263">
    <property type="protein sequence ID" value="GCD21328.1"/>
    <property type="molecule type" value="Genomic_DNA"/>
</dbReference>
<dbReference type="EC" id="4.2.2.29" evidence="7"/>
<dbReference type="RefSeq" id="WP_235843514.1">
    <property type="nucleotide sequence ID" value="NZ_BHYL01000263.1"/>
</dbReference>
<evidence type="ECO:0000313" key="9">
    <source>
        <dbReference type="EMBL" id="GCD21328.1"/>
    </source>
</evidence>
<keyword evidence="3 7" id="KW-1133">Transmembrane helix</keyword>
<proteinExistence type="inferred from homology"/>
<evidence type="ECO:0000256" key="6">
    <source>
        <dbReference type="ARBA" id="ARBA00023316"/>
    </source>
</evidence>
<keyword evidence="4 7" id="KW-0472">Membrane</keyword>
<gene>
    <name evidence="7" type="primary">mltG</name>
    <name evidence="9" type="ORF">CTKZ_28900</name>
</gene>
<keyword evidence="10" id="KW-1185">Reference proteome</keyword>
<comment type="subcellular location">
    <subcellularLocation>
        <location evidence="7">Cell membrane</location>
        <topology evidence="7">Single-pass membrane protein</topology>
    </subcellularLocation>
</comment>
<dbReference type="GO" id="GO:0071555">
    <property type="term" value="P:cell wall organization"/>
    <property type="evidence" value="ECO:0007669"/>
    <property type="project" value="UniProtKB-KW"/>
</dbReference>
<keyword evidence="5 7" id="KW-0456">Lyase</keyword>
<dbReference type="PANTHER" id="PTHR30518">
    <property type="entry name" value="ENDOLYTIC MUREIN TRANSGLYCOSYLASE"/>
    <property type="match status" value="1"/>
</dbReference>
<dbReference type="Proteomes" id="UP000288246">
    <property type="component" value="Unassembled WGS sequence"/>
</dbReference>
<keyword evidence="2 7" id="KW-0812">Transmembrane</keyword>
<sequence>MSNSQTEWWAPVERGDQAAELFGGDPAARQQPSESRRTRQRGKAKAERERKRRRRRSFSVLVVALVLVAGAVYVVSELMGGLFQGSGQEQAIEDYPGPGVGSTEVTIASGDSGAVIGQKLVDAKVVASVKAFNKAWALEPNAGSIQPGTYKLRMELPAASAIAALLDPASRASFRITIPEGLNAEQIYTKINEKLPNVSVDQLRAAAADPAAIGLPAEAGGKVEGWLFPTTYDLPPDATAASVLQMMVAKMVAELDERAVPVEQRQELLTKASIVEREGKLPDDRAKVARGIQNRLDRQMRLQVDATTSYGLGVVRAPTPAENNDPNNAYSTYVRIGLPPGPIASPGEVSIDAVLHPADGPWIFWVTVNPETGETLFTDDFAEHQANIAQLNAWLEEHGSE</sequence>
<comment type="catalytic activity">
    <reaction evidence="7">
        <text>a peptidoglycan chain = a peptidoglycan chain with N-acetyl-1,6-anhydromuramyl-[peptide] at the reducing end + a peptidoglycan chain with N-acetylglucosamine at the non-reducing end.</text>
        <dbReference type="EC" id="4.2.2.29"/>
    </reaction>
</comment>
<name>A0A401V344_9CELL</name>
<organism evidence="9 10">
    <name type="scientific">Cellulomonas algicola</name>
    <dbReference type="NCBI Taxonomy" id="2071633"/>
    <lineage>
        <taxon>Bacteria</taxon>
        <taxon>Bacillati</taxon>
        <taxon>Actinomycetota</taxon>
        <taxon>Actinomycetes</taxon>
        <taxon>Micrococcales</taxon>
        <taxon>Cellulomonadaceae</taxon>
        <taxon>Cellulomonas</taxon>
    </lineage>
</organism>
<dbReference type="PANTHER" id="PTHR30518:SF2">
    <property type="entry name" value="ENDOLYTIC MUREIN TRANSGLYCOSYLASE"/>
    <property type="match status" value="1"/>
</dbReference>
<dbReference type="GO" id="GO:0005886">
    <property type="term" value="C:plasma membrane"/>
    <property type="evidence" value="ECO:0007669"/>
    <property type="project" value="UniProtKB-SubCell"/>
</dbReference>
<keyword evidence="1 7" id="KW-1003">Cell membrane</keyword>
<dbReference type="AlphaFoldDB" id="A0A401V344"/>
<dbReference type="HAMAP" id="MF_02065">
    <property type="entry name" value="MltG"/>
    <property type="match status" value="1"/>
</dbReference>
<keyword evidence="6 7" id="KW-0961">Cell wall biogenesis/degradation</keyword>